<reference evidence="1" key="2">
    <citation type="journal article" date="2020" name="Nat. Commun.">
        <title>Large-scale genome sequencing of mycorrhizal fungi provides insights into the early evolution of symbiotic traits.</title>
        <authorList>
            <person name="Miyauchi S."/>
            <person name="Kiss E."/>
            <person name="Kuo A."/>
            <person name="Drula E."/>
            <person name="Kohler A."/>
            <person name="Sanchez-Garcia M."/>
            <person name="Morin E."/>
            <person name="Andreopoulos B."/>
            <person name="Barry K.W."/>
            <person name="Bonito G."/>
            <person name="Buee M."/>
            <person name="Carver A."/>
            <person name="Chen C."/>
            <person name="Cichocki N."/>
            <person name="Clum A."/>
            <person name="Culley D."/>
            <person name="Crous P.W."/>
            <person name="Fauchery L."/>
            <person name="Girlanda M."/>
            <person name="Hayes R.D."/>
            <person name="Keri Z."/>
            <person name="LaButti K."/>
            <person name="Lipzen A."/>
            <person name="Lombard V."/>
            <person name="Magnuson J."/>
            <person name="Maillard F."/>
            <person name="Murat C."/>
            <person name="Nolan M."/>
            <person name="Ohm R.A."/>
            <person name="Pangilinan J."/>
            <person name="Pereira M.F."/>
            <person name="Perotto S."/>
            <person name="Peter M."/>
            <person name="Pfister S."/>
            <person name="Riley R."/>
            <person name="Sitrit Y."/>
            <person name="Stielow J.B."/>
            <person name="Szollosi G."/>
            <person name="Zifcakova L."/>
            <person name="Stursova M."/>
            <person name="Spatafora J.W."/>
            <person name="Tedersoo L."/>
            <person name="Vaario L.M."/>
            <person name="Yamada A."/>
            <person name="Yan M."/>
            <person name="Wang P."/>
            <person name="Xu J."/>
            <person name="Bruns T."/>
            <person name="Baldrian P."/>
            <person name="Vilgalys R."/>
            <person name="Dunand C."/>
            <person name="Henrissat B."/>
            <person name="Grigoriev I.V."/>
            <person name="Hibbett D."/>
            <person name="Nagy L.G."/>
            <person name="Martin F.M."/>
        </authorList>
    </citation>
    <scope>NUCLEOTIDE SEQUENCE</scope>
    <source>
        <strain evidence="1">P2</strain>
    </source>
</reference>
<comment type="caution">
    <text evidence="1">The sequence shown here is derived from an EMBL/GenBank/DDBJ whole genome shotgun (WGS) entry which is preliminary data.</text>
</comment>
<protein>
    <submittedName>
        <fullName evidence="1">Uncharacterized protein</fullName>
    </submittedName>
</protein>
<keyword evidence="2" id="KW-1185">Reference proteome</keyword>
<reference evidence="1" key="1">
    <citation type="submission" date="2019-10" db="EMBL/GenBank/DDBJ databases">
        <authorList>
            <consortium name="DOE Joint Genome Institute"/>
            <person name="Kuo A."/>
            <person name="Miyauchi S."/>
            <person name="Kiss E."/>
            <person name="Drula E."/>
            <person name="Kohler A."/>
            <person name="Sanchez-Garcia M."/>
            <person name="Andreopoulos B."/>
            <person name="Barry K.W."/>
            <person name="Bonito G."/>
            <person name="Buee M."/>
            <person name="Carver A."/>
            <person name="Chen C."/>
            <person name="Cichocki N."/>
            <person name="Clum A."/>
            <person name="Culley D."/>
            <person name="Crous P.W."/>
            <person name="Fauchery L."/>
            <person name="Girlanda M."/>
            <person name="Hayes R."/>
            <person name="Keri Z."/>
            <person name="Labutti K."/>
            <person name="Lipzen A."/>
            <person name="Lombard V."/>
            <person name="Magnuson J."/>
            <person name="Maillard F."/>
            <person name="Morin E."/>
            <person name="Murat C."/>
            <person name="Nolan M."/>
            <person name="Ohm R."/>
            <person name="Pangilinan J."/>
            <person name="Pereira M."/>
            <person name="Perotto S."/>
            <person name="Peter M."/>
            <person name="Riley R."/>
            <person name="Sitrit Y."/>
            <person name="Stielow B."/>
            <person name="Szollosi G."/>
            <person name="Zifcakova L."/>
            <person name="Stursova M."/>
            <person name="Spatafora J.W."/>
            <person name="Tedersoo L."/>
            <person name="Vaario L.-M."/>
            <person name="Yamada A."/>
            <person name="Yan M."/>
            <person name="Wang P."/>
            <person name="Xu J."/>
            <person name="Bruns T."/>
            <person name="Baldrian P."/>
            <person name="Vilgalys R."/>
            <person name="Henrissat B."/>
            <person name="Grigoriev I.V."/>
            <person name="Hibbett D."/>
            <person name="Nagy L.G."/>
            <person name="Martin F.M."/>
        </authorList>
    </citation>
    <scope>NUCLEOTIDE SEQUENCE</scope>
    <source>
        <strain evidence="1">P2</strain>
    </source>
</reference>
<accession>A0ACB6ZEJ2</accession>
<dbReference type="EMBL" id="MU118022">
    <property type="protein sequence ID" value="KAF9647997.1"/>
    <property type="molecule type" value="Genomic_DNA"/>
</dbReference>
<name>A0ACB6ZEJ2_THEGA</name>
<sequence length="100" mass="10629">MPDYPPVRRSIPSPPGPVAGKITKKPGAPKAKGAVRAKSGCYTCRIRRKVGSSSSFITHPQPLIPLYRSVTSNQILRGVAKLVFVFAFSALALVPSVLNG</sequence>
<organism evidence="1 2">
    <name type="scientific">Thelephora ganbajun</name>
    <name type="common">Ganba fungus</name>
    <dbReference type="NCBI Taxonomy" id="370292"/>
    <lineage>
        <taxon>Eukaryota</taxon>
        <taxon>Fungi</taxon>
        <taxon>Dikarya</taxon>
        <taxon>Basidiomycota</taxon>
        <taxon>Agaricomycotina</taxon>
        <taxon>Agaricomycetes</taxon>
        <taxon>Thelephorales</taxon>
        <taxon>Thelephoraceae</taxon>
        <taxon>Thelephora</taxon>
    </lineage>
</organism>
<evidence type="ECO:0000313" key="1">
    <source>
        <dbReference type="EMBL" id="KAF9647997.1"/>
    </source>
</evidence>
<proteinExistence type="predicted"/>
<gene>
    <name evidence="1" type="ORF">BDM02DRAFT_2463820</name>
</gene>
<dbReference type="Proteomes" id="UP000886501">
    <property type="component" value="Unassembled WGS sequence"/>
</dbReference>
<evidence type="ECO:0000313" key="2">
    <source>
        <dbReference type="Proteomes" id="UP000886501"/>
    </source>
</evidence>